<accession>A0A8C7HBT1</accession>
<reference evidence="1" key="1">
    <citation type="submission" date="2025-08" db="UniProtKB">
        <authorList>
            <consortium name="Ensembl"/>
        </authorList>
    </citation>
    <scope>IDENTIFICATION</scope>
</reference>
<organism evidence="1 2">
    <name type="scientific">Oncorhynchus kisutch</name>
    <name type="common">Coho salmon</name>
    <name type="synonym">Salmo kisutch</name>
    <dbReference type="NCBI Taxonomy" id="8019"/>
    <lineage>
        <taxon>Eukaryota</taxon>
        <taxon>Metazoa</taxon>
        <taxon>Chordata</taxon>
        <taxon>Craniata</taxon>
        <taxon>Vertebrata</taxon>
        <taxon>Euteleostomi</taxon>
        <taxon>Actinopterygii</taxon>
        <taxon>Neopterygii</taxon>
        <taxon>Teleostei</taxon>
        <taxon>Protacanthopterygii</taxon>
        <taxon>Salmoniformes</taxon>
        <taxon>Salmonidae</taxon>
        <taxon>Salmoninae</taxon>
        <taxon>Oncorhynchus</taxon>
    </lineage>
</organism>
<dbReference type="AlphaFoldDB" id="A0A8C7HBT1"/>
<dbReference type="GeneTree" id="ENSGT01120000278015"/>
<keyword evidence="2" id="KW-1185">Reference proteome</keyword>
<sequence length="244" mass="25276">MFSHQFIHILVEVVCVQFRDINCCNSGHNLADVAQYYMFSFIPYYHYILPSLPTSGCCAALGSMWSCPLACHGRPNMTSPSVTTLTLKTAATIVGTGATMPTTATVSAGGVEVVGADRGLVPDPGHVAAVIDPVPAAMTAACTAPHLIPNIGRGPAPLCGPSPGHLLGVVLGQGPGPEGPRCPALSPDPALPAIRGIVVPDLQARKRAPPQGKIDLKTKLVPIPLQPTGFSLAAICFVFVPCID</sequence>
<dbReference type="Proteomes" id="UP000694557">
    <property type="component" value="Unassembled WGS sequence"/>
</dbReference>
<evidence type="ECO:0000313" key="2">
    <source>
        <dbReference type="Proteomes" id="UP000694557"/>
    </source>
</evidence>
<name>A0A8C7HBT1_ONCKI</name>
<reference evidence="1" key="2">
    <citation type="submission" date="2025-09" db="UniProtKB">
        <authorList>
            <consortium name="Ensembl"/>
        </authorList>
    </citation>
    <scope>IDENTIFICATION</scope>
</reference>
<evidence type="ECO:0000313" key="1">
    <source>
        <dbReference type="Ensembl" id="ENSOKIP00005055848.1"/>
    </source>
</evidence>
<protein>
    <submittedName>
        <fullName evidence="1">Uncharacterized protein</fullName>
    </submittedName>
</protein>
<dbReference type="Ensembl" id="ENSOKIT00005059292.1">
    <property type="protein sequence ID" value="ENSOKIP00005055848.1"/>
    <property type="gene ID" value="ENSOKIG00005023886.1"/>
</dbReference>
<proteinExistence type="predicted"/>